<comment type="caution">
    <text evidence="3">The sequence shown here is derived from an EMBL/GenBank/DDBJ whole genome shotgun (WGS) entry which is preliminary data.</text>
</comment>
<organism evidence="3 4">
    <name type="scientific">Haemaphysalis longicornis</name>
    <name type="common">Bush tick</name>
    <dbReference type="NCBI Taxonomy" id="44386"/>
    <lineage>
        <taxon>Eukaryota</taxon>
        <taxon>Metazoa</taxon>
        <taxon>Ecdysozoa</taxon>
        <taxon>Arthropoda</taxon>
        <taxon>Chelicerata</taxon>
        <taxon>Arachnida</taxon>
        <taxon>Acari</taxon>
        <taxon>Parasitiformes</taxon>
        <taxon>Ixodida</taxon>
        <taxon>Ixodoidea</taxon>
        <taxon>Ixodidae</taxon>
        <taxon>Haemaphysalinae</taxon>
        <taxon>Haemaphysalis</taxon>
    </lineage>
</organism>
<accession>A0A9J6H5A6</accession>
<dbReference type="AlphaFoldDB" id="A0A9J6H5A6"/>
<keyword evidence="4" id="KW-1185">Reference proteome</keyword>
<dbReference type="VEuPathDB" id="VectorBase:HLOH_049304"/>
<feature type="coiled-coil region" evidence="1">
    <location>
        <begin position="25"/>
        <end position="122"/>
    </location>
</feature>
<dbReference type="OMA" id="MEDSFAQ"/>
<proteinExistence type="predicted"/>
<sequence>MEQVMTFWYRKIDNSIGKVLWREEANALRLEVRGVREENASLLKQEVIIGKEREIAVHKEQLATMEERLAQLCIDSDHSTVNLLRKALEEREREVSQLSQTLEQATRDLEDQSAIIEALQMQRHLQQQQQQQDGGGEGGKQQGAGRGGRWLDLQRTLREKSLLLR</sequence>
<feature type="region of interest" description="Disordered" evidence="2">
    <location>
        <begin position="124"/>
        <end position="150"/>
    </location>
</feature>
<feature type="compositionally biased region" description="Gly residues" evidence="2">
    <location>
        <begin position="133"/>
        <end position="148"/>
    </location>
</feature>
<gene>
    <name evidence="3" type="ORF">HPB48_023515</name>
</gene>
<name>A0A9J6H5A6_HAELO</name>
<protein>
    <submittedName>
        <fullName evidence="3">Uncharacterized protein</fullName>
    </submittedName>
</protein>
<evidence type="ECO:0000256" key="1">
    <source>
        <dbReference type="SAM" id="Coils"/>
    </source>
</evidence>
<evidence type="ECO:0000313" key="4">
    <source>
        <dbReference type="Proteomes" id="UP000821853"/>
    </source>
</evidence>
<reference evidence="3 4" key="1">
    <citation type="journal article" date="2020" name="Cell">
        <title>Large-Scale Comparative Analyses of Tick Genomes Elucidate Their Genetic Diversity and Vector Capacities.</title>
        <authorList>
            <consortium name="Tick Genome and Microbiome Consortium (TIGMIC)"/>
            <person name="Jia N."/>
            <person name="Wang J."/>
            <person name="Shi W."/>
            <person name="Du L."/>
            <person name="Sun Y."/>
            <person name="Zhan W."/>
            <person name="Jiang J.F."/>
            <person name="Wang Q."/>
            <person name="Zhang B."/>
            <person name="Ji P."/>
            <person name="Bell-Sakyi L."/>
            <person name="Cui X.M."/>
            <person name="Yuan T.T."/>
            <person name="Jiang B.G."/>
            <person name="Yang W.F."/>
            <person name="Lam T.T."/>
            <person name="Chang Q.C."/>
            <person name="Ding S.J."/>
            <person name="Wang X.J."/>
            <person name="Zhu J.G."/>
            <person name="Ruan X.D."/>
            <person name="Zhao L."/>
            <person name="Wei J.T."/>
            <person name="Ye R.Z."/>
            <person name="Que T.C."/>
            <person name="Du C.H."/>
            <person name="Zhou Y.H."/>
            <person name="Cheng J.X."/>
            <person name="Dai P.F."/>
            <person name="Guo W.B."/>
            <person name="Han X.H."/>
            <person name="Huang E.J."/>
            <person name="Li L.F."/>
            <person name="Wei W."/>
            <person name="Gao Y.C."/>
            <person name="Liu J.Z."/>
            <person name="Shao H.Z."/>
            <person name="Wang X."/>
            <person name="Wang C.C."/>
            <person name="Yang T.C."/>
            <person name="Huo Q.B."/>
            <person name="Li W."/>
            <person name="Chen H.Y."/>
            <person name="Chen S.E."/>
            <person name="Zhou L.G."/>
            <person name="Ni X.B."/>
            <person name="Tian J.H."/>
            <person name="Sheng Y."/>
            <person name="Liu T."/>
            <person name="Pan Y.S."/>
            <person name="Xia L.Y."/>
            <person name="Li J."/>
            <person name="Zhao F."/>
            <person name="Cao W.C."/>
        </authorList>
    </citation>
    <scope>NUCLEOTIDE SEQUENCE [LARGE SCALE GENOMIC DNA]</scope>
    <source>
        <strain evidence="3">HaeL-2018</strain>
    </source>
</reference>
<evidence type="ECO:0000313" key="3">
    <source>
        <dbReference type="EMBL" id="KAH9382894.1"/>
    </source>
</evidence>
<dbReference type="Proteomes" id="UP000821853">
    <property type="component" value="Unassembled WGS sequence"/>
</dbReference>
<dbReference type="EMBL" id="JABSTR010000599">
    <property type="protein sequence ID" value="KAH9382894.1"/>
    <property type="molecule type" value="Genomic_DNA"/>
</dbReference>
<evidence type="ECO:0000256" key="2">
    <source>
        <dbReference type="SAM" id="MobiDB-lite"/>
    </source>
</evidence>
<dbReference type="OrthoDB" id="6517032at2759"/>
<keyword evidence="1" id="KW-0175">Coiled coil</keyword>